<evidence type="ECO:0000313" key="1">
    <source>
        <dbReference type="EMBL" id="WDD98215.1"/>
    </source>
</evidence>
<dbReference type="EMBL" id="CP059735">
    <property type="protein sequence ID" value="WDD98215.1"/>
    <property type="molecule type" value="Genomic_DNA"/>
</dbReference>
<reference evidence="1 2" key="2">
    <citation type="journal article" date="2022" name="Mar. Drugs">
        <title>Bioassay-Guided Fractionation Leads to the Detection of Cholic Acid Generated by the Rare Thalassomonas sp.</title>
        <authorList>
            <person name="Pheiffer F."/>
            <person name="Schneider Y.K."/>
            <person name="Hansen E.H."/>
            <person name="Andersen J.H."/>
            <person name="Isaksson J."/>
            <person name="Busche T."/>
            <person name="R C."/>
            <person name="Kalinowski J."/>
            <person name="Zyl L.V."/>
            <person name="Trindade M."/>
        </authorList>
    </citation>
    <scope>NUCLEOTIDE SEQUENCE [LARGE SCALE GENOMIC DNA]</scope>
    <source>
        <strain evidence="1 2">A5K-106</strain>
    </source>
</reference>
<dbReference type="Pfam" id="PF14085">
    <property type="entry name" value="DUF4265"/>
    <property type="match status" value="1"/>
</dbReference>
<reference evidence="1 2" key="1">
    <citation type="journal article" date="2015" name="Genome Announc.">
        <title>Draft Genome Sequences of Marine Isolates of Thalassomonas viridans and Thalassomonas actiniarum.</title>
        <authorList>
            <person name="Olonade I."/>
            <person name="van Zyl L.J."/>
            <person name="Trindade M."/>
        </authorList>
    </citation>
    <scope>NUCLEOTIDE SEQUENCE [LARGE SCALE GENOMIC DNA]</scope>
    <source>
        <strain evidence="1 2">A5K-106</strain>
    </source>
</reference>
<dbReference type="KEGG" id="tact:SG35_023530"/>
<name>A0AAF0C2U6_9GAMM</name>
<proteinExistence type="predicted"/>
<protein>
    <submittedName>
        <fullName evidence="1">DUF4265 domain-containing protein</fullName>
    </submittedName>
</protein>
<organism evidence="1 2">
    <name type="scientific">Thalassomonas actiniarum</name>
    <dbReference type="NCBI Taxonomy" id="485447"/>
    <lineage>
        <taxon>Bacteria</taxon>
        <taxon>Pseudomonadati</taxon>
        <taxon>Pseudomonadota</taxon>
        <taxon>Gammaproteobacteria</taxon>
        <taxon>Alteromonadales</taxon>
        <taxon>Colwelliaceae</taxon>
        <taxon>Thalassomonas</taxon>
    </lineage>
</organism>
<gene>
    <name evidence="1" type="ORF">SG35_023530</name>
</gene>
<dbReference type="Proteomes" id="UP000032568">
    <property type="component" value="Chromosome"/>
</dbReference>
<dbReference type="InterPro" id="IPR025361">
    <property type="entry name" value="DUF4265"/>
</dbReference>
<sequence length="144" mass="16523">MEKIKFVIKGIEDGWPPVKYENLWGEKDGNTFKVKNAPFFIDNIAFDDVVQIKKLDDNSFDIIKIVNQSPNSTIWIYINDDNDIPIIIKQIKDLKCAVEGGVVDNYYSINIPSSSILKVLYGLLDPYINDEKIMVDYPCIKEDT</sequence>
<keyword evidence="2" id="KW-1185">Reference proteome</keyword>
<evidence type="ECO:0000313" key="2">
    <source>
        <dbReference type="Proteomes" id="UP000032568"/>
    </source>
</evidence>
<dbReference type="RefSeq" id="WP_044830549.1">
    <property type="nucleotide sequence ID" value="NZ_CP059735.1"/>
</dbReference>
<accession>A0AAF0C2U6</accession>
<dbReference type="AlphaFoldDB" id="A0AAF0C2U6"/>